<keyword evidence="2" id="KW-1185">Reference proteome</keyword>
<name>A0A540KS84_MALBA</name>
<gene>
    <name evidence="1" type="ORF">C1H46_037362</name>
</gene>
<dbReference type="AlphaFoldDB" id="A0A540KS84"/>
<sequence>MSLHGANKNLTLISYFPSNRRLQNCTNIDSKQQHENLLRPEAGIFEAKRI</sequence>
<accession>A0A540KS84</accession>
<dbReference type="Proteomes" id="UP000315295">
    <property type="component" value="Unassembled WGS sequence"/>
</dbReference>
<comment type="caution">
    <text evidence="1">The sequence shown here is derived from an EMBL/GenBank/DDBJ whole genome shotgun (WGS) entry which is preliminary data.</text>
</comment>
<proteinExistence type="predicted"/>
<dbReference type="EMBL" id="VIEB01000985">
    <property type="protein sequence ID" value="TQD77086.1"/>
    <property type="molecule type" value="Genomic_DNA"/>
</dbReference>
<reference evidence="1 2" key="1">
    <citation type="journal article" date="2019" name="G3 (Bethesda)">
        <title>Sequencing of a Wild Apple (Malus baccata) Genome Unravels the Differences Between Cultivated and Wild Apple Species Regarding Disease Resistance and Cold Tolerance.</title>
        <authorList>
            <person name="Chen X."/>
        </authorList>
    </citation>
    <scope>NUCLEOTIDE SEQUENCE [LARGE SCALE GENOMIC DNA]</scope>
    <source>
        <strain evidence="2">cv. Shandingzi</strain>
        <tissue evidence="1">Leaves</tissue>
    </source>
</reference>
<organism evidence="1 2">
    <name type="scientific">Malus baccata</name>
    <name type="common">Siberian crab apple</name>
    <name type="synonym">Pyrus baccata</name>
    <dbReference type="NCBI Taxonomy" id="106549"/>
    <lineage>
        <taxon>Eukaryota</taxon>
        <taxon>Viridiplantae</taxon>
        <taxon>Streptophyta</taxon>
        <taxon>Embryophyta</taxon>
        <taxon>Tracheophyta</taxon>
        <taxon>Spermatophyta</taxon>
        <taxon>Magnoliopsida</taxon>
        <taxon>eudicotyledons</taxon>
        <taxon>Gunneridae</taxon>
        <taxon>Pentapetalae</taxon>
        <taxon>rosids</taxon>
        <taxon>fabids</taxon>
        <taxon>Rosales</taxon>
        <taxon>Rosaceae</taxon>
        <taxon>Amygdaloideae</taxon>
        <taxon>Maleae</taxon>
        <taxon>Malus</taxon>
    </lineage>
</organism>
<evidence type="ECO:0000313" key="1">
    <source>
        <dbReference type="EMBL" id="TQD77086.1"/>
    </source>
</evidence>
<protein>
    <submittedName>
        <fullName evidence="1">Uncharacterized protein</fullName>
    </submittedName>
</protein>
<evidence type="ECO:0000313" key="2">
    <source>
        <dbReference type="Proteomes" id="UP000315295"/>
    </source>
</evidence>